<reference evidence="2 3" key="1">
    <citation type="submission" date="2018-06" db="EMBL/GenBank/DDBJ databases">
        <authorList>
            <consortium name="Pathogen Informatics"/>
            <person name="Doyle S."/>
        </authorList>
    </citation>
    <scope>NUCLEOTIDE SEQUENCE [LARGE SCALE GENOMIC DNA]</scope>
    <source>
        <strain evidence="2 3">NCTC5050</strain>
    </source>
</reference>
<accession>A0A378C0U3</accession>
<evidence type="ECO:0000313" key="3">
    <source>
        <dbReference type="Proteomes" id="UP000255382"/>
    </source>
</evidence>
<keyword evidence="1" id="KW-0472">Membrane</keyword>
<name>A0A378C0U3_KLEPO</name>
<dbReference type="AlphaFoldDB" id="A0A378C0U3"/>
<proteinExistence type="predicted"/>
<feature type="transmembrane region" description="Helical" evidence="1">
    <location>
        <begin position="44"/>
        <end position="64"/>
    </location>
</feature>
<evidence type="ECO:0000313" key="2">
    <source>
        <dbReference type="EMBL" id="STV56579.1"/>
    </source>
</evidence>
<keyword evidence="1" id="KW-1133">Transmembrane helix</keyword>
<keyword evidence="3" id="KW-1185">Reference proteome</keyword>
<gene>
    <name evidence="2" type="ORF">NCTC5050_06385</name>
</gene>
<feature type="transmembrane region" description="Helical" evidence="1">
    <location>
        <begin position="6"/>
        <end position="23"/>
    </location>
</feature>
<evidence type="ECO:0000256" key="1">
    <source>
        <dbReference type="SAM" id="Phobius"/>
    </source>
</evidence>
<organism evidence="2 3">
    <name type="scientific">Klebsiella pneumoniae subsp. ozaenae</name>
    <dbReference type="NCBI Taxonomy" id="574"/>
    <lineage>
        <taxon>Bacteria</taxon>
        <taxon>Pseudomonadati</taxon>
        <taxon>Pseudomonadota</taxon>
        <taxon>Gammaproteobacteria</taxon>
        <taxon>Enterobacterales</taxon>
        <taxon>Enterobacteriaceae</taxon>
        <taxon>Klebsiella/Raoultella group</taxon>
        <taxon>Klebsiella</taxon>
        <taxon>Klebsiella pneumoniae complex</taxon>
    </lineage>
</organism>
<keyword evidence="1" id="KW-0812">Transmembrane</keyword>
<protein>
    <submittedName>
        <fullName evidence="2">Uncharacterized protein</fullName>
    </submittedName>
</protein>
<dbReference type="EMBL" id="UGLZ01000005">
    <property type="protein sequence ID" value="STV56579.1"/>
    <property type="molecule type" value="Genomic_DNA"/>
</dbReference>
<dbReference type="Proteomes" id="UP000255382">
    <property type="component" value="Unassembled WGS sequence"/>
</dbReference>
<sequence>MIGSILIHAVLVVCAFWVFYDCVEHKIGIYSPVVGVDKGYRKGMSPIIWGISCFFIVPFFIYLFMRKSLIQRAIDNPAQTDKSMGFIILFILISVLTVYSYKDYLF</sequence>
<feature type="transmembrane region" description="Helical" evidence="1">
    <location>
        <begin position="84"/>
        <end position="101"/>
    </location>
</feature>